<gene>
    <name evidence="2" type="primary">106062463</name>
</gene>
<feature type="compositionally biased region" description="Polar residues" evidence="1">
    <location>
        <begin position="333"/>
        <end position="344"/>
    </location>
</feature>
<dbReference type="OrthoDB" id="10314254at2759"/>
<dbReference type="Proteomes" id="UP000076420">
    <property type="component" value="Unassembled WGS sequence"/>
</dbReference>
<feature type="compositionally biased region" description="Basic and acidic residues" evidence="1">
    <location>
        <begin position="123"/>
        <end position="243"/>
    </location>
</feature>
<feature type="compositionally biased region" description="Polar residues" evidence="1">
    <location>
        <begin position="89"/>
        <end position="100"/>
    </location>
</feature>
<feature type="compositionally biased region" description="Basic and acidic residues" evidence="1">
    <location>
        <begin position="361"/>
        <end position="371"/>
    </location>
</feature>
<dbReference type="AlphaFoldDB" id="A0A2C9LHM2"/>
<organism evidence="2 3">
    <name type="scientific">Biomphalaria glabrata</name>
    <name type="common">Bloodfluke planorb</name>
    <name type="synonym">Freshwater snail</name>
    <dbReference type="NCBI Taxonomy" id="6526"/>
    <lineage>
        <taxon>Eukaryota</taxon>
        <taxon>Metazoa</taxon>
        <taxon>Spiralia</taxon>
        <taxon>Lophotrochozoa</taxon>
        <taxon>Mollusca</taxon>
        <taxon>Gastropoda</taxon>
        <taxon>Heterobranchia</taxon>
        <taxon>Euthyneura</taxon>
        <taxon>Panpulmonata</taxon>
        <taxon>Hygrophila</taxon>
        <taxon>Lymnaeoidea</taxon>
        <taxon>Planorbidae</taxon>
        <taxon>Biomphalaria</taxon>
    </lineage>
</organism>
<accession>A0A2C9LHM2</accession>
<feature type="compositionally biased region" description="Polar residues" evidence="1">
    <location>
        <begin position="662"/>
        <end position="677"/>
    </location>
</feature>
<feature type="region of interest" description="Disordered" evidence="1">
    <location>
        <begin position="658"/>
        <end position="677"/>
    </location>
</feature>
<proteinExistence type="predicted"/>
<reference evidence="2" key="1">
    <citation type="submission" date="2020-05" db="UniProtKB">
        <authorList>
            <consortium name="EnsemblMetazoa"/>
        </authorList>
    </citation>
    <scope>IDENTIFICATION</scope>
    <source>
        <strain evidence="2">BB02</strain>
    </source>
</reference>
<sequence length="774" mass="88101">MSKPLPKKTYSKEEQKGKGKKEDIKGKKDDPKGKKDDPKGKKDEKGKSDTKLKDTKSKEKVLSSPNLPSESASKQKSKLDVSGDEDSTNEFSPSPKQTDPLSPEASERYTQEVEPTSDELADDDKKVQEHVPDEPKKPKKKSSEKDDVKISQSKGRDDHTQEEADSKKPSKSDKPGKQDFGSKDKACETDRESKKKTRPSADEKQQSSRASKETDNEKADKKGDDSRKEMSSAKKRDGKRDWCSQDYQENENKKFKSFKSRDRESDRDKMMRAQQYDQTRDRCWDRQDGVRRKETWGPCTCNNEERQAHRNRQFCFPDQKESDFKKKSYYSTSPEMDYRQTQSYRKPKADSTRDTYCQYRDDDRDHYDVPKSRHYVHGSTSFNNDNRYMGRAPKCNTSPSQLREEWWSKRSEPTGTTRKCQHMTERTGYQNQRQCMPSRDNPSMRITQPARQMCCLKHEDMSPSRRCCTRAQESGPQSPLCQRFNSSPVSRKRATPNVSPECQALRSFTQSYRAQGKCSCFPQTLGSSACLPRRITCPVSQCNDYCCNDRGITYLPVCSANTCEMEAGSSQKTPSYTNTSSWKRVQQDSTLPSHRSLSAASRRNHYMDTATRFNDYSGSGCGRSTSQLALYSSSLRDTGSGFKSDKCMKTGCRYEPRRSFSEARSQTPYSSSSMSRFKINSNTPSKYSPVFAASMSNPYQTNSISYNSKLLSSRDNRSATLSCSCDYRGSTSECGATNRSLTDRDMSSRMGSNSELKCTSYQGLSGSCMNLPKE</sequence>
<feature type="compositionally biased region" description="Basic and acidic residues" evidence="1">
    <location>
        <begin position="10"/>
        <end position="61"/>
    </location>
</feature>
<evidence type="ECO:0000313" key="3">
    <source>
        <dbReference type="Proteomes" id="UP000076420"/>
    </source>
</evidence>
<feature type="region of interest" description="Disordered" evidence="1">
    <location>
        <begin position="1"/>
        <end position="281"/>
    </location>
</feature>
<dbReference type="EnsemblMetazoa" id="BGLB031075-RA">
    <property type="protein sequence ID" value="BGLB031075-PA"/>
    <property type="gene ID" value="BGLB031075"/>
</dbReference>
<feature type="compositionally biased region" description="Basic and acidic residues" evidence="1">
    <location>
        <begin position="250"/>
        <end position="271"/>
    </location>
</feature>
<feature type="compositionally biased region" description="Polar residues" evidence="1">
    <location>
        <begin position="730"/>
        <end position="740"/>
    </location>
</feature>
<dbReference type="EnsemblMetazoa" id="BGLB031075-RB">
    <property type="protein sequence ID" value="BGLB031075-PB"/>
    <property type="gene ID" value="BGLB031075"/>
</dbReference>
<feature type="compositionally biased region" description="Basic and acidic residues" evidence="1">
    <location>
        <begin position="402"/>
        <end position="412"/>
    </location>
</feature>
<evidence type="ECO:0000313" key="2">
    <source>
        <dbReference type="EnsemblMetazoa" id="BGLB031075-PA"/>
    </source>
</evidence>
<name>A0A2C9LHM2_BIOGL</name>
<feature type="region of interest" description="Disordered" evidence="1">
    <location>
        <begin position="361"/>
        <end position="380"/>
    </location>
</feature>
<protein>
    <submittedName>
        <fullName evidence="2">Uncharacterized protein</fullName>
    </submittedName>
</protein>
<feature type="region of interest" description="Disordered" evidence="1">
    <location>
        <begin position="387"/>
        <end position="421"/>
    </location>
</feature>
<evidence type="ECO:0000256" key="1">
    <source>
        <dbReference type="SAM" id="MobiDB-lite"/>
    </source>
</evidence>
<dbReference type="VEuPathDB" id="VectorBase:BGLAX_036275"/>
<feature type="compositionally biased region" description="Polar residues" evidence="1">
    <location>
        <begin position="63"/>
        <end position="74"/>
    </location>
</feature>
<dbReference type="RefSeq" id="XP_013076184.2">
    <property type="nucleotide sequence ID" value="XM_013220730.2"/>
</dbReference>
<dbReference type="VEuPathDB" id="VectorBase:BGLB031075"/>
<dbReference type="KEGG" id="bgt:106062463"/>
<feature type="region of interest" description="Disordered" evidence="1">
    <location>
        <begin position="730"/>
        <end position="754"/>
    </location>
</feature>
<feature type="region of interest" description="Disordered" evidence="1">
    <location>
        <begin position="333"/>
        <end position="354"/>
    </location>
</feature>